<feature type="non-terminal residue" evidence="1">
    <location>
        <position position="1"/>
    </location>
</feature>
<proteinExistence type="predicted"/>
<dbReference type="Proteomes" id="UP000434957">
    <property type="component" value="Unassembled WGS sequence"/>
</dbReference>
<name>A0A6A4APF3_9STRA</name>
<accession>A0A6A4APF3</accession>
<dbReference type="EMBL" id="QXFT01011802">
    <property type="protein sequence ID" value="KAE9259904.1"/>
    <property type="molecule type" value="Genomic_DNA"/>
</dbReference>
<evidence type="ECO:0008006" key="3">
    <source>
        <dbReference type="Google" id="ProtNLM"/>
    </source>
</evidence>
<gene>
    <name evidence="1" type="ORF">PR003_g34583</name>
</gene>
<organism evidence="1 2">
    <name type="scientific">Phytophthora rubi</name>
    <dbReference type="NCBI Taxonomy" id="129364"/>
    <lineage>
        <taxon>Eukaryota</taxon>
        <taxon>Sar</taxon>
        <taxon>Stramenopiles</taxon>
        <taxon>Oomycota</taxon>
        <taxon>Peronosporomycetes</taxon>
        <taxon>Peronosporales</taxon>
        <taxon>Peronosporaceae</taxon>
        <taxon>Phytophthora</taxon>
    </lineage>
</organism>
<protein>
    <recommendedName>
        <fullName evidence="3">PX domain-containing protein</fullName>
    </recommendedName>
</protein>
<evidence type="ECO:0000313" key="1">
    <source>
        <dbReference type="EMBL" id="KAE9259904.1"/>
    </source>
</evidence>
<dbReference type="CDD" id="cd06093">
    <property type="entry name" value="PX_domain"/>
    <property type="match status" value="1"/>
</dbReference>
<keyword evidence="2" id="KW-1185">Reference proteome</keyword>
<sequence length="150" mass="16377">VVDHDAPVQTYIIRRSYSDFKDLHSQLTRSVQPPDDDAVDWPSSYRLICRCCVTAFSSFSSSSSSSAQLKMALDGGVPSLEQVVLVHGLRLVLGLTYGPQRCVEARAQPSASLWMGDCCSTCAAAKYQSGRRSAARNDWLRHLPGGLKSP</sequence>
<dbReference type="AlphaFoldDB" id="A0A6A4APF3"/>
<reference evidence="1 2" key="1">
    <citation type="submission" date="2018-08" db="EMBL/GenBank/DDBJ databases">
        <title>Genomic investigation of the strawberry pathogen Phytophthora fragariae indicates pathogenicity is determined by transcriptional variation in three key races.</title>
        <authorList>
            <person name="Adams T.M."/>
            <person name="Armitage A.D."/>
            <person name="Sobczyk M.K."/>
            <person name="Bates H.J."/>
            <person name="Dunwell J.M."/>
            <person name="Nellist C.F."/>
            <person name="Harrison R.J."/>
        </authorList>
    </citation>
    <scope>NUCLEOTIDE SEQUENCE [LARGE SCALE GENOMIC DNA]</scope>
    <source>
        <strain evidence="1 2">SCRP333</strain>
    </source>
</reference>
<evidence type="ECO:0000313" key="2">
    <source>
        <dbReference type="Proteomes" id="UP000434957"/>
    </source>
</evidence>
<comment type="caution">
    <text evidence="1">The sequence shown here is derived from an EMBL/GenBank/DDBJ whole genome shotgun (WGS) entry which is preliminary data.</text>
</comment>